<feature type="domain" description="Aminomethyltransferase C-terminal" evidence="9">
    <location>
        <begin position="275"/>
        <end position="350"/>
    </location>
</feature>
<keyword evidence="4 10" id="KW-0808">Transferase</keyword>
<keyword evidence="3" id="KW-0032">Aminotransferase</keyword>
<dbReference type="Gene3D" id="2.40.30.110">
    <property type="entry name" value="Aminomethyltransferase beta-barrel domains"/>
    <property type="match status" value="1"/>
</dbReference>
<dbReference type="AlphaFoldDB" id="A0A212KAC1"/>
<dbReference type="RefSeq" id="WP_227119463.1">
    <property type="nucleotide sequence ID" value="NZ_LT598928.1"/>
</dbReference>
<organism evidence="10">
    <name type="scientific">uncultured Desulfovibrio sp</name>
    <dbReference type="NCBI Taxonomy" id="167968"/>
    <lineage>
        <taxon>Bacteria</taxon>
        <taxon>Pseudomonadati</taxon>
        <taxon>Thermodesulfobacteriota</taxon>
        <taxon>Desulfovibrionia</taxon>
        <taxon>Desulfovibrionales</taxon>
        <taxon>Desulfovibrionaceae</taxon>
        <taxon>Desulfovibrio</taxon>
        <taxon>environmental samples</taxon>
    </lineage>
</organism>
<sequence length="360" mass="38905">MSDLRTPLTAWHEAHGAKMAPFAGWLMPIQYEGIIVEHQHTRQHAGLFDICHMGEFLIEGPGADEALSKAVSHNLQTLAPGKCRYGFLLNEKGGVLDDGIIYRFGPDSFMAVVNAACAANDFAVLRARLPQSVKMTDISAETGKIDLQGPESLDVLEKLLAQNFHDLGYFGFRETTWQGSPLLVSRTGYTGELGYELYIAASEAEAFWNALLADERVKPIGLGARDTLRLEAGLPLYGHDLDENHSPAEAGMGRMMTSTADYVGREGAQNIAEVLVPLRIDGRRAARHGDVVALADGAEVGHVTSGSFAPSLGYVIAFAWVKAAHAGAENFVVRAARTELPAARVEAPFYTEGTARKKLA</sequence>
<dbReference type="GO" id="GO:0032259">
    <property type="term" value="P:methylation"/>
    <property type="evidence" value="ECO:0007669"/>
    <property type="project" value="UniProtKB-KW"/>
</dbReference>
<dbReference type="GO" id="GO:0005960">
    <property type="term" value="C:glycine cleavage complex"/>
    <property type="evidence" value="ECO:0007669"/>
    <property type="project" value="InterPro"/>
</dbReference>
<dbReference type="Gene3D" id="4.10.1250.10">
    <property type="entry name" value="Aminomethyltransferase fragment"/>
    <property type="match status" value="1"/>
</dbReference>
<evidence type="ECO:0000256" key="2">
    <source>
        <dbReference type="ARBA" id="ARBA00012616"/>
    </source>
</evidence>
<dbReference type="InterPro" id="IPR027266">
    <property type="entry name" value="TrmE/GcvT-like"/>
</dbReference>
<dbReference type="Pfam" id="PF01571">
    <property type="entry name" value="GCV_T"/>
    <property type="match status" value="1"/>
</dbReference>
<dbReference type="GO" id="GO:0008168">
    <property type="term" value="F:methyltransferase activity"/>
    <property type="evidence" value="ECO:0007669"/>
    <property type="project" value="UniProtKB-KW"/>
</dbReference>
<evidence type="ECO:0000256" key="5">
    <source>
        <dbReference type="ARBA" id="ARBA00031395"/>
    </source>
</evidence>
<evidence type="ECO:0000256" key="4">
    <source>
        <dbReference type="ARBA" id="ARBA00022679"/>
    </source>
</evidence>
<dbReference type="EMBL" id="FLUP01000001">
    <property type="protein sequence ID" value="SBW08630.1"/>
    <property type="molecule type" value="Genomic_DNA"/>
</dbReference>
<dbReference type="InterPro" id="IPR013977">
    <property type="entry name" value="GcvT_C"/>
</dbReference>
<evidence type="ECO:0000259" key="9">
    <source>
        <dbReference type="Pfam" id="PF08669"/>
    </source>
</evidence>
<dbReference type="GO" id="GO:0004047">
    <property type="term" value="F:aminomethyltransferase activity"/>
    <property type="evidence" value="ECO:0007669"/>
    <property type="project" value="UniProtKB-EC"/>
</dbReference>
<gene>
    <name evidence="10" type="primary">gcvT</name>
    <name evidence="10" type="ORF">KM92DES2_12528</name>
</gene>
<dbReference type="InterPro" id="IPR028896">
    <property type="entry name" value="GcvT/YgfZ/DmdA"/>
</dbReference>
<dbReference type="EC" id="2.1.2.10" evidence="2"/>
<feature type="domain" description="GCVT N-terminal" evidence="8">
    <location>
        <begin position="8"/>
        <end position="256"/>
    </location>
</feature>
<evidence type="ECO:0000256" key="7">
    <source>
        <dbReference type="PIRSR" id="PIRSR006487-1"/>
    </source>
</evidence>
<comment type="catalytic activity">
    <reaction evidence="6">
        <text>N(6)-[(R)-S(8)-aminomethyldihydrolipoyl]-L-lysyl-[protein] + (6S)-5,6,7,8-tetrahydrofolate = N(6)-[(R)-dihydrolipoyl]-L-lysyl-[protein] + (6R)-5,10-methylene-5,6,7,8-tetrahydrofolate + NH4(+)</text>
        <dbReference type="Rhea" id="RHEA:16945"/>
        <dbReference type="Rhea" id="RHEA-COMP:10475"/>
        <dbReference type="Rhea" id="RHEA-COMP:10492"/>
        <dbReference type="ChEBI" id="CHEBI:15636"/>
        <dbReference type="ChEBI" id="CHEBI:28938"/>
        <dbReference type="ChEBI" id="CHEBI:57453"/>
        <dbReference type="ChEBI" id="CHEBI:83100"/>
        <dbReference type="ChEBI" id="CHEBI:83143"/>
        <dbReference type="EC" id="2.1.2.10"/>
    </reaction>
</comment>
<name>A0A212KAC1_9BACT</name>
<dbReference type="InterPro" id="IPR006222">
    <property type="entry name" value="GCVT_N"/>
</dbReference>
<reference evidence="10" key="1">
    <citation type="submission" date="2016-04" db="EMBL/GenBank/DDBJ databases">
        <authorList>
            <person name="Evans L.H."/>
            <person name="Alamgir A."/>
            <person name="Owens N."/>
            <person name="Weber N.D."/>
            <person name="Virtaneva K."/>
            <person name="Barbian K."/>
            <person name="Babar A."/>
            <person name="Rosenke K."/>
        </authorList>
    </citation>
    <scope>NUCLEOTIDE SEQUENCE</scope>
    <source>
        <strain evidence="10">92-2</strain>
    </source>
</reference>
<dbReference type="GO" id="GO:0006546">
    <property type="term" value="P:glycine catabolic process"/>
    <property type="evidence" value="ECO:0007669"/>
    <property type="project" value="InterPro"/>
</dbReference>
<dbReference type="NCBIfam" id="TIGR00528">
    <property type="entry name" value="gcvT"/>
    <property type="match status" value="1"/>
</dbReference>
<dbReference type="SUPFAM" id="SSF103025">
    <property type="entry name" value="Folate-binding domain"/>
    <property type="match status" value="1"/>
</dbReference>
<dbReference type="Gene3D" id="3.30.1360.120">
    <property type="entry name" value="Probable tRNA modification gtpase trme, domain 1"/>
    <property type="match status" value="1"/>
</dbReference>
<feature type="binding site" evidence="7">
    <location>
        <position position="196"/>
    </location>
    <ligand>
        <name>substrate</name>
    </ligand>
</feature>
<dbReference type="InterPro" id="IPR006223">
    <property type="entry name" value="GcvT"/>
</dbReference>
<dbReference type="GO" id="GO:0005829">
    <property type="term" value="C:cytosol"/>
    <property type="evidence" value="ECO:0007669"/>
    <property type="project" value="TreeGrafter"/>
</dbReference>
<dbReference type="GO" id="GO:0008483">
    <property type="term" value="F:transaminase activity"/>
    <property type="evidence" value="ECO:0007669"/>
    <property type="project" value="UniProtKB-KW"/>
</dbReference>
<evidence type="ECO:0000256" key="6">
    <source>
        <dbReference type="ARBA" id="ARBA00047665"/>
    </source>
</evidence>
<dbReference type="SUPFAM" id="SSF101790">
    <property type="entry name" value="Aminomethyltransferase beta-barrel domain"/>
    <property type="match status" value="1"/>
</dbReference>
<dbReference type="Gene3D" id="3.30.70.1400">
    <property type="entry name" value="Aminomethyltransferase beta-barrel domains"/>
    <property type="match status" value="1"/>
</dbReference>
<dbReference type="PANTHER" id="PTHR43757:SF2">
    <property type="entry name" value="AMINOMETHYLTRANSFERASE, MITOCHONDRIAL"/>
    <property type="match status" value="1"/>
</dbReference>
<protein>
    <recommendedName>
        <fullName evidence="2">aminomethyltransferase</fullName>
        <ecNumber evidence="2">2.1.2.10</ecNumber>
    </recommendedName>
    <alternativeName>
        <fullName evidence="5">Glycine cleavage system T protein</fullName>
    </alternativeName>
</protein>
<dbReference type="PIRSF" id="PIRSF006487">
    <property type="entry name" value="GcvT"/>
    <property type="match status" value="1"/>
</dbReference>
<accession>A0A212KAC1</accession>
<evidence type="ECO:0000313" key="10">
    <source>
        <dbReference type="EMBL" id="SBW08630.1"/>
    </source>
</evidence>
<evidence type="ECO:0000259" key="8">
    <source>
        <dbReference type="Pfam" id="PF01571"/>
    </source>
</evidence>
<dbReference type="PANTHER" id="PTHR43757">
    <property type="entry name" value="AMINOMETHYLTRANSFERASE"/>
    <property type="match status" value="1"/>
</dbReference>
<evidence type="ECO:0000256" key="1">
    <source>
        <dbReference type="ARBA" id="ARBA00008609"/>
    </source>
</evidence>
<evidence type="ECO:0000256" key="3">
    <source>
        <dbReference type="ARBA" id="ARBA00022576"/>
    </source>
</evidence>
<comment type="similarity">
    <text evidence="1">Belongs to the GcvT family.</text>
</comment>
<dbReference type="NCBIfam" id="NF001567">
    <property type="entry name" value="PRK00389.1"/>
    <property type="match status" value="1"/>
</dbReference>
<dbReference type="InterPro" id="IPR029043">
    <property type="entry name" value="GcvT/YgfZ_C"/>
</dbReference>
<keyword evidence="10" id="KW-0489">Methyltransferase</keyword>
<proteinExistence type="inferred from homology"/>
<dbReference type="Pfam" id="PF08669">
    <property type="entry name" value="GCV_T_C"/>
    <property type="match status" value="1"/>
</dbReference>